<evidence type="ECO:0000313" key="3">
    <source>
        <dbReference type="WBParaSite" id="TREG1_107370.1"/>
    </source>
</evidence>
<feature type="transmembrane region" description="Helical" evidence="1">
    <location>
        <begin position="57"/>
        <end position="73"/>
    </location>
</feature>
<evidence type="ECO:0000313" key="2">
    <source>
        <dbReference type="Proteomes" id="UP000050795"/>
    </source>
</evidence>
<dbReference type="AlphaFoldDB" id="A0AA85ISD4"/>
<organism evidence="2 3">
    <name type="scientific">Trichobilharzia regenti</name>
    <name type="common">Nasal bird schistosome</name>
    <dbReference type="NCBI Taxonomy" id="157069"/>
    <lineage>
        <taxon>Eukaryota</taxon>
        <taxon>Metazoa</taxon>
        <taxon>Spiralia</taxon>
        <taxon>Lophotrochozoa</taxon>
        <taxon>Platyhelminthes</taxon>
        <taxon>Trematoda</taxon>
        <taxon>Digenea</taxon>
        <taxon>Strigeidida</taxon>
        <taxon>Schistosomatoidea</taxon>
        <taxon>Schistosomatidae</taxon>
        <taxon>Trichobilharzia</taxon>
    </lineage>
</organism>
<keyword evidence="2" id="KW-1185">Reference proteome</keyword>
<protein>
    <submittedName>
        <fullName evidence="3">Uncharacterized protein</fullName>
    </submittedName>
</protein>
<accession>A0AA85ISD4</accession>
<sequence length="76" mass="8860">MSKKILVRVSHATIDAKERLVPEKFVIQHVETYCLYALTNHVQALQKITIEDTINEVYIYFFITTFLTILVNFKGV</sequence>
<proteinExistence type="predicted"/>
<keyword evidence="1" id="KW-1133">Transmembrane helix</keyword>
<reference evidence="2" key="1">
    <citation type="submission" date="2022-06" db="EMBL/GenBank/DDBJ databases">
        <authorList>
            <person name="Berger JAMES D."/>
            <person name="Berger JAMES D."/>
        </authorList>
    </citation>
    <scope>NUCLEOTIDE SEQUENCE [LARGE SCALE GENOMIC DNA]</scope>
</reference>
<evidence type="ECO:0000256" key="1">
    <source>
        <dbReference type="SAM" id="Phobius"/>
    </source>
</evidence>
<keyword evidence="1" id="KW-0472">Membrane</keyword>
<dbReference type="WBParaSite" id="TREG1_107370.1">
    <property type="protein sequence ID" value="TREG1_107370.1"/>
    <property type="gene ID" value="TREG1_107370"/>
</dbReference>
<keyword evidence="1" id="KW-0812">Transmembrane</keyword>
<name>A0AA85ISD4_TRIRE</name>
<reference evidence="3" key="2">
    <citation type="submission" date="2023-11" db="UniProtKB">
        <authorList>
            <consortium name="WormBaseParasite"/>
        </authorList>
    </citation>
    <scope>IDENTIFICATION</scope>
</reference>
<dbReference type="Proteomes" id="UP000050795">
    <property type="component" value="Unassembled WGS sequence"/>
</dbReference>